<evidence type="ECO:0000313" key="9">
    <source>
        <dbReference type="Proteomes" id="UP000799429"/>
    </source>
</evidence>
<keyword evidence="9" id="KW-1185">Reference proteome</keyword>
<evidence type="ECO:0000256" key="5">
    <source>
        <dbReference type="ARBA" id="ARBA00023242"/>
    </source>
</evidence>
<dbReference type="EMBL" id="MU006092">
    <property type="protein sequence ID" value="KAF2840759.1"/>
    <property type="molecule type" value="Genomic_DNA"/>
</dbReference>
<dbReference type="Pfam" id="PF20636">
    <property type="entry name" value="SMN_G2-BD"/>
    <property type="match status" value="1"/>
</dbReference>
<evidence type="ECO:0000256" key="2">
    <source>
        <dbReference type="ARBA" id="ARBA00005371"/>
    </source>
</evidence>
<evidence type="ECO:0000256" key="4">
    <source>
        <dbReference type="ARBA" id="ARBA00023187"/>
    </source>
</evidence>
<dbReference type="Proteomes" id="UP000799429">
    <property type="component" value="Unassembled WGS sequence"/>
</dbReference>
<evidence type="ECO:0000259" key="7">
    <source>
        <dbReference type="Pfam" id="PF20636"/>
    </source>
</evidence>
<organism evidence="8 9">
    <name type="scientific">Patellaria atrata CBS 101060</name>
    <dbReference type="NCBI Taxonomy" id="1346257"/>
    <lineage>
        <taxon>Eukaryota</taxon>
        <taxon>Fungi</taxon>
        <taxon>Dikarya</taxon>
        <taxon>Ascomycota</taxon>
        <taxon>Pezizomycotina</taxon>
        <taxon>Dothideomycetes</taxon>
        <taxon>Dothideomycetes incertae sedis</taxon>
        <taxon>Patellariales</taxon>
        <taxon>Patellariaceae</taxon>
        <taxon>Patellaria</taxon>
    </lineage>
</organism>
<comment type="caution">
    <text evidence="8">The sequence shown here is derived from an EMBL/GenBank/DDBJ whole genome shotgun (WGS) entry which is preliminary data.</text>
</comment>
<evidence type="ECO:0000256" key="6">
    <source>
        <dbReference type="SAM" id="MobiDB-lite"/>
    </source>
</evidence>
<keyword evidence="4" id="KW-0508">mRNA splicing</keyword>
<keyword evidence="3" id="KW-0507">mRNA processing</keyword>
<comment type="subcellular location">
    <subcellularLocation>
        <location evidence="1">Nucleus</location>
    </subcellularLocation>
</comment>
<sequence>MAGVQLDNEDLWDDSALIRSWDEALTEYKRYHSIHARGENIEDVLNEFELNQLQSERDAQDGVFEQDEEYIQNVSVEENSSNDAVRQNTANRPNVAPSGLRDDSLNGNHPTDNSATGAAQKPPFAQAALASCQDDALKDVMLAWYYAGYYQAKYEYQQRARES</sequence>
<dbReference type="InterPro" id="IPR049481">
    <property type="entry name" value="SMN_G2-BD"/>
</dbReference>
<proteinExistence type="inferred from homology"/>
<dbReference type="CDD" id="cd22851">
    <property type="entry name" value="SMN_N"/>
    <property type="match status" value="1"/>
</dbReference>
<dbReference type="GO" id="GO:0005634">
    <property type="term" value="C:nucleus"/>
    <property type="evidence" value="ECO:0007669"/>
    <property type="project" value="UniProtKB-SubCell"/>
</dbReference>
<dbReference type="PANTHER" id="PTHR39267">
    <property type="entry name" value="SURVIVAL MOTOR NEURON-LIKE PROTEIN 1"/>
    <property type="match status" value="1"/>
</dbReference>
<comment type="similarity">
    <text evidence="2">Belongs to the SMN family.</text>
</comment>
<feature type="compositionally biased region" description="Polar residues" evidence="6">
    <location>
        <begin position="105"/>
        <end position="117"/>
    </location>
</feature>
<dbReference type="GO" id="GO:0006397">
    <property type="term" value="P:mRNA processing"/>
    <property type="evidence" value="ECO:0007669"/>
    <property type="project" value="UniProtKB-KW"/>
</dbReference>
<dbReference type="CDD" id="cd22852">
    <property type="entry name" value="SMN_C"/>
    <property type="match status" value="1"/>
</dbReference>
<name>A0A9P4SE42_9PEZI</name>
<dbReference type="PANTHER" id="PTHR39267:SF1">
    <property type="entry name" value="SURVIVAL MOTOR NEURON PROTEIN"/>
    <property type="match status" value="1"/>
</dbReference>
<feature type="region of interest" description="Disordered" evidence="6">
    <location>
        <begin position="76"/>
        <end position="119"/>
    </location>
</feature>
<dbReference type="InterPro" id="IPR047313">
    <property type="entry name" value="SMN_C"/>
</dbReference>
<evidence type="ECO:0000256" key="3">
    <source>
        <dbReference type="ARBA" id="ARBA00022664"/>
    </source>
</evidence>
<dbReference type="InterPro" id="IPR040424">
    <property type="entry name" value="Smn1"/>
</dbReference>
<keyword evidence="5" id="KW-0539">Nucleus</keyword>
<feature type="domain" description="Survival Motor Neuron Gemin2-binding" evidence="7">
    <location>
        <begin position="7"/>
        <end position="30"/>
    </location>
</feature>
<evidence type="ECO:0000313" key="8">
    <source>
        <dbReference type="EMBL" id="KAF2840759.1"/>
    </source>
</evidence>
<dbReference type="AlphaFoldDB" id="A0A9P4SE42"/>
<evidence type="ECO:0000256" key="1">
    <source>
        <dbReference type="ARBA" id="ARBA00004123"/>
    </source>
</evidence>
<accession>A0A9P4SE42</accession>
<gene>
    <name evidence="8" type="ORF">M501DRAFT_636749</name>
</gene>
<dbReference type="OrthoDB" id="197400at2759"/>
<feature type="compositionally biased region" description="Polar residues" evidence="6">
    <location>
        <begin position="76"/>
        <end position="92"/>
    </location>
</feature>
<protein>
    <recommendedName>
        <fullName evidence="7">Survival Motor Neuron Gemin2-binding domain-containing protein</fullName>
    </recommendedName>
</protein>
<dbReference type="GO" id="GO:0008380">
    <property type="term" value="P:RNA splicing"/>
    <property type="evidence" value="ECO:0007669"/>
    <property type="project" value="UniProtKB-KW"/>
</dbReference>
<reference evidence="8" key="1">
    <citation type="journal article" date="2020" name="Stud. Mycol.">
        <title>101 Dothideomycetes genomes: a test case for predicting lifestyles and emergence of pathogens.</title>
        <authorList>
            <person name="Haridas S."/>
            <person name="Albert R."/>
            <person name="Binder M."/>
            <person name="Bloem J."/>
            <person name="Labutti K."/>
            <person name="Salamov A."/>
            <person name="Andreopoulos B."/>
            <person name="Baker S."/>
            <person name="Barry K."/>
            <person name="Bills G."/>
            <person name="Bluhm B."/>
            <person name="Cannon C."/>
            <person name="Castanera R."/>
            <person name="Culley D."/>
            <person name="Daum C."/>
            <person name="Ezra D."/>
            <person name="Gonzalez J."/>
            <person name="Henrissat B."/>
            <person name="Kuo A."/>
            <person name="Liang C."/>
            <person name="Lipzen A."/>
            <person name="Lutzoni F."/>
            <person name="Magnuson J."/>
            <person name="Mondo S."/>
            <person name="Nolan M."/>
            <person name="Ohm R."/>
            <person name="Pangilinan J."/>
            <person name="Park H.-J."/>
            <person name="Ramirez L."/>
            <person name="Alfaro M."/>
            <person name="Sun H."/>
            <person name="Tritt A."/>
            <person name="Yoshinaga Y."/>
            <person name="Zwiers L.-H."/>
            <person name="Turgeon B."/>
            <person name="Goodwin S."/>
            <person name="Spatafora J."/>
            <person name="Crous P."/>
            <person name="Grigoriev I."/>
        </authorList>
    </citation>
    <scope>NUCLEOTIDE SEQUENCE</scope>
    <source>
        <strain evidence="8">CBS 101060</strain>
    </source>
</reference>